<keyword evidence="3" id="KW-1185">Reference proteome</keyword>
<dbReference type="SUPFAM" id="SSF52980">
    <property type="entry name" value="Restriction endonuclease-like"/>
    <property type="match status" value="1"/>
</dbReference>
<proteinExistence type="predicted"/>
<dbReference type="OrthoDB" id="3173471at2"/>
<accession>A0A5A7SCY7</accession>
<comment type="caution">
    <text evidence="2">The sequence shown here is derived from an EMBL/GenBank/DDBJ whole genome shotgun (WGS) entry which is preliminary data.</text>
</comment>
<dbReference type="Pfam" id="PF04480">
    <property type="entry name" value="DUF559"/>
    <property type="match status" value="1"/>
</dbReference>
<dbReference type="InterPro" id="IPR011335">
    <property type="entry name" value="Restrct_endonuc-II-like"/>
</dbReference>
<feature type="domain" description="DUF559" evidence="1">
    <location>
        <begin position="223"/>
        <end position="281"/>
    </location>
</feature>
<evidence type="ECO:0000313" key="2">
    <source>
        <dbReference type="EMBL" id="KAA0024018.1"/>
    </source>
</evidence>
<evidence type="ECO:0000313" key="3">
    <source>
        <dbReference type="Proteomes" id="UP000322244"/>
    </source>
</evidence>
<gene>
    <name evidence="2" type="ORF">FOY51_05440</name>
</gene>
<sequence length="292" mass="32559">MGEFDRPFLASAALSAGKLTLHTLRKECARIYRDVYVRKEIRIDARMRAEAALLFGGDGAVLAGMSAAAALGTKWISDECPAEVVRQGYQGSPARLIIRSDQIAPDEQVRTAIGPATSPVRTMFDLGRRLPFGQAVEVLDALCRATSSKPVDVAELIDRHRGCRGLLQLRRVLDVVDGGAESPPETRTRLLLIANDLPRPSTQLEIRDESGYLIARADMGWWEWQVVVEYDGEQHWTDRRQRAWDIDRTAMLEAMGWRVVRVSSDILRKRPHVVVERVRAKLLAAGAPIASR</sequence>
<dbReference type="InterPro" id="IPR007569">
    <property type="entry name" value="DUF559"/>
</dbReference>
<organism evidence="2 3">
    <name type="scientific">Antrihabitans cavernicola</name>
    <dbReference type="NCBI Taxonomy" id="2495913"/>
    <lineage>
        <taxon>Bacteria</taxon>
        <taxon>Bacillati</taxon>
        <taxon>Actinomycetota</taxon>
        <taxon>Actinomycetes</taxon>
        <taxon>Mycobacteriales</taxon>
        <taxon>Nocardiaceae</taxon>
        <taxon>Antrihabitans</taxon>
    </lineage>
</organism>
<evidence type="ECO:0000259" key="1">
    <source>
        <dbReference type="Pfam" id="PF04480"/>
    </source>
</evidence>
<dbReference type="RefSeq" id="WP_149429178.1">
    <property type="nucleotide sequence ID" value="NZ_VLNY01000002.1"/>
</dbReference>
<dbReference type="AlphaFoldDB" id="A0A5A7SCY7"/>
<dbReference type="Proteomes" id="UP000322244">
    <property type="component" value="Unassembled WGS sequence"/>
</dbReference>
<reference evidence="2 3" key="1">
    <citation type="submission" date="2019-07" db="EMBL/GenBank/DDBJ databases">
        <title>Rhodococcus cavernicolus sp. nov., isolated from a cave.</title>
        <authorList>
            <person name="Lee S.D."/>
        </authorList>
    </citation>
    <scope>NUCLEOTIDE SEQUENCE [LARGE SCALE GENOMIC DNA]</scope>
    <source>
        <strain evidence="2 3">C1-24</strain>
    </source>
</reference>
<name>A0A5A7SCY7_9NOCA</name>
<protein>
    <submittedName>
        <fullName evidence="2">DUF559 domain-containing protein</fullName>
    </submittedName>
</protein>
<dbReference type="EMBL" id="VLNY01000002">
    <property type="protein sequence ID" value="KAA0024018.1"/>
    <property type="molecule type" value="Genomic_DNA"/>
</dbReference>
<dbReference type="Gene3D" id="3.40.960.10">
    <property type="entry name" value="VSR Endonuclease"/>
    <property type="match status" value="1"/>
</dbReference>